<evidence type="ECO:0000256" key="1">
    <source>
        <dbReference type="ARBA" id="ARBA00006484"/>
    </source>
</evidence>
<dbReference type="RefSeq" id="WP_150607946.1">
    <property type="nucleotide sequence ID" value="NZ_CABPRY010000003.1"/>
</dbReference>
<dbReference type="PRINTS" id="PR00080">
    <property type="entry name" value="SDRFAMILY"/>
</dbReference>
<organism evidence="4 5">
    <name type="scientific">Pandoraea cepalis</name>
    <dbReference type="NCBI Taxonomy" id="2508294"/>
    <lineage>
        <taxon>Bacteria</taxon>
        <taxon>Pseudomonadati</taxon>
        <taxon>Pseudomonadota</taxon>
        <taxon>Betaproteobacteria</taxon>
        <taxon>Burkholderiales</taxon>
        <taxon>Burkholderiaceae</taxon>
        <taxon>Pandoraea</taxon>
    </lineage>
</organism>
<dbReference type="InterPro" id="IPR036291">
    <property type="entry name" value="NAD(P)-bd_dom_sf"/>
</dbReference>
<dbReference type="EC" id="1.1.1.100" evidence="4"/>
<dbReference type="InterPro" id="IPR002347">
    <property type="entry name" value="SDR_fam"/>
</dbReference>
<dbReference type="PROSITE" id="PS00061">
    <property type="entry name" value="ADH_SHORT"/>
    <property type="match status" value="1"/>
</dbReference>
<dbReference type="EMBL" id="CABPRY010000003">
    <property type="protein sequence ID" value="VVD95847.1"/>
    <property type="molecule type" value="Genomic_DNA"/>
</dbReference>
<dbReference type="NCBIfam" id="NF006110">
    <property type="entry name" value="PRK08261.1"/>
    <property type="match status" value="1"/>
</dbReference>
<dbReference type="Proteomes" id="UP000396788">
    <property type="component" value="Unassembled WGS sequence"/>
</dbReference>
<dbReference type="PANTHER" id="PTHR42760:SF78">
    <property type="entry name" value="3-OXOACYL-[ACYL-CARRIER-PROTEIN] REDUCTASE [NADH]"/>
    <property type="match status" value="1"/>
</dbReference>
<evidence type="ECO:0000256" key="2">
    <source>
        <dbReference type="SAM" id="MobiDB-lite"/>
    </source>
</evidence>
<name>A0A5E4U6Y8_9BURK</name>
<evidence type="ECO:0000313" key="5">
    <source>
        <dbReference type="Proteomes" id="UP000396788"/>
    </source>
</evidence>
<dbReference type="PANTHER" id="PTHR42760">
    <property type="entry name" value="SHORT-CHAIN DEHYDROGENASES/REDUCTASES FAMILY MEMBER"/>
    <property type="match status" value="1"/>
</dbReference>
<keyword evidence="4" id="KW-0560">Oxidoreductase</keyword>
<feature type="domain" description="Ketoreductase" evidence="3">
    <location>
        <begin position="243"/>
        <end position="420"/>
    </location>
</feature>
<dbReference type="SMART" id="SM00822">
    <property type="entry name" value="PKS_KR"/>
    <property type="match status" value="1"/>
</dbReference>
<comment type="similarity">
    <text evidence="1">Belongs to the short-chain dehydrogenases/reductases (SDR) family.</text>
</comment>
<dbReference type="PRINTS" id="PR00081">
    <property type="entry name" value="GDHRDH"/>
</dbReference>
<evidence type="ECO:0000259" key="3">
    <source>
        <dbReference type="SMART" id="SM00822"/>
    </source>
</evidence>
<protein>
    <submittedName>
        <fullName evidence="4">3-ketoacyl-ACP reductase</fullName>
        <ecNumber evidence="4">1.1.1.100</ecNumber>
    </submittedName>
</protein>
<feature type="region of interest" description="Disordered" evidence="2">
    <location>
        <begin position="27"/>
        <end position="61"/>
    </location>
</feature>
<dbReference type="AlphaFoldDB" id="A0A5E4U6Y8"/>
<reference evidence="4 5" key="1">
    <citation type="submission" date="2019-08" db="EMBL/GenBank/DDBJ databases">
        <authorList>
            <person name="Peeters C."/>
        </authorList>
    </citation>
    <scope>NUCLEOTIDE SEQUENCE [LARGE SCALE GENOMIC DNA]</scope>
    <source>
        <strain evidence="4 5">LMG 31107</strain>
    </source>
</reference>
<gene>
    <name evidence="4" type="primary">fabG_3</name>
    <name evidence="4" type="ORF">PCE31107_01878</name>
</gene>
<dbReference type="FunFam" id="3.40.50.720:FF:000338">
    <property type="entry name" value="3-oxoacyl-ACP reductase FabG"/>
    <property type="match status" value="1"/>
</dbReference>
<dbReference type="InterPro" id="IPR020904">
    <property type="entry name" value="Sc_DH/Rdtase_CS"/>
</dbReference>
<feature type="compositionally biased region" description="Basic and acidic residues" evidence="2">
    <location>
        <begin position="34"/>
        <end position="44"/>
    </location>
</feature>
<sequence length="483" mass="50069">MTTSDRYLAFANSAVGSRLANALGLPRPVPLERMPSRDDSRAEAATDASQRAVPTPPAVVGGAGDAPLLPDLARELHRLGMSSLAHAERLDWITHANQAGTMSGRFNPGEGVRAKALLFDASAIASTDGLSALYTFFHDTLACLDPCARVLVLGVPPALAPTPQASVAQRALEGFVRSLAKELKRGATAQLLYVAPHARDALHSTLRFFLSPRAAYVSGQAITLQAPVFTTPPTHDDRPLAGHVAVVTGAARGIGEAIATVLAHDGAHVVCVDIAQAQGALEAVAMRLDGSALTCDIAAPEAGATLLAHLATHAPRGLDILVHNAGITRDKTLVRMSEAQWQSVLDINVGAPQRLNQALLDAGVLRANSRIVGVASISGIAGNRGQTNYAASKAAVIGMIEAWSPVLAERHISINAVAPGFIETQMTAAVPFAIREAGRRMNSLGQGGQPVDVAQAIAWLAHPASGALTGQVVRVCGQSLLGA</sequence>
<dbReference type="InterPro" id="IPR057326">
    <property type="entry name" value="KR_dom"/>
</dbReference>
<accession>A0A5E4U6Y8</accession>
<dbReference type="Gene3D" id="3.40.50.720">
    <property type="entry name" value="NAD(P)-binding Rossmann-like Domain"/>
    <property type="match status" value="2"/>
</dbReference>
<dbReference type="Pfam" id="PF13561">
    <property type="entry name" value="adh_short_C2"/>
    <property type="match status" value="1"/>
</dbReference>
<dbReference type="SUPFAM" id="SSF51735">
    <property type="entry name" value="NAD(P)-binding Rossmann-fold domains"/>
    <property type="match status" value="1"/>
</dbReference>
<evidence type="ECO:0000313" key="4">
    <source>
        <dbReference type="EMBL" id="VVD95847.1"/>
    </source>
</evidence>
<proteinExistence type="inferred from homology"/>
<dbReference type="GO" id="GO:0004316">
    <property type="term" value="F:3-oxoacyl-[acyl-carrier-protein] reductase (NADPH) activity"/>
    <property type="evidence" value="ECO:0007669"/>
    <property type="project" value="UniProtKB-EC"/>
</dbReference>